<reference evidence="4" key="1">
    <citation type="journal article" date="2019" name="Int. J. Syst. Evol. Microbiol.">
        <title>The Global Catalogue of Microorganisms (GCM) 10K type strain sequencing project: providing services to taxonomists for standard genome sequencing and annotation.</title>
        <authorList>
            <consortium name="The Broad Institute Genomics Platform"/>
            <consortium name="The Broad Institute Genome Sequencing Center for Infectious Disease"/>
            <person name="Wu L."/>
            <person name="Ma J."/>
        </authorList>
    </citation>
    <scope>NUCLEOTIDE SEQUENCE [LARGE SCALE GENOMIC DNA]</scope>
    <source>
        <strain evidence="4">CGMCC 4.5798</strain>
    </source>
</reference>
<name>A0ABW0RWH4_9BURK</name>
<dbReference type="Pfam" id="PF08668">
    <property type="entry name" value="HDOD"/>
    <property type="match status" value="1"/>
</dbReference>
<evidence type="ECO:0000313" key="4">
    <source>
        <dbReference type="Proteomes" id="UP001596086"/>
    </source>
</evidence>
<dbReference type="SUPFAM" id="SSF109604">
    <property type="entry name" value="HD-domain/PDEase-like"/>
    <property type="match status" value="1"/>
</dbReference>
<sequence>MYRWLRRLISGPAAPARQAPTTHVPPAAPMPDSAPGPGPAAPAVPAAAPAPTAAAAMPAADARKTRPPVPFELLDLAGTAWNAWLFGRADEGGLELNAHEAQVLETLAAILSSQQSGAALVRRMPGLIPQLLQSLRSETFSGSALSRTISSDVVLVAAVIRLANSCYQTTGASVTSVEQAVILIGQEGLRQLITTVAFRPIIDVHSGYYVRRLAPILWEHSERCAVAARKMAPALGIEPFDAFLAALLQNVGLTVALRSMDQVTKGEPQLGSGVFWAQLGRDTRRLSVSIAREWNFPESVVRALDEQGGMRKGAVMSPLGRLLMLVDYLGKLRVLVEQGVLEDGDARLFAGLPGDAAECYALLEGTRSA</sequence>
<dbReference type="Gene3D" id="1.10.3210.10">
    <property type="entry name" value="Hypothetical protein af1432"/>
    <property type="match status" value="1"/>
</dbReference>
<dbReference type="PANTHER" id="PTHR33525:SF6">
    <property type="entry name" value="HDOD DOMAIN-CONTAINING PROTEIN"/>
    <property type="match status" value="1"/>
</dbReference>
<gene>
    <name evidence="3" type="ORF">ACFPO9_08405</name>
</gene>
<dbReference type="InterPro" id="IPR052340">
    <property type="entry name" value="RNase_Y/CdgJ"/>
</dbReference>
<dbReference type="PROSITE" id="PS51833">
    <property type="entry name" value="HDOD"/>
    <property type="match status" value="1"/>
</dbReference>
<dbReference type="RefSeq" id="WP_379769407.1">
    <property type="nucleotide sequence ID" value="NZ_JBHSMZ010000005.1"/>
</dbReference>
<dbReference type="PANTHER" id="PTHR33525">
    <property type="match status" value="1"/>
</dbReference>
<keyword evidence="4" id="KW-1185">Reference proteome</keyword>
<accession>A0ABW0RWH4</accession>
<feature type="compositionally biased region" description="Pro residues" evidence="1">
    <location>
        <begin position="26"/>
        <end position="42"/>
    </location>
</feature>
<evidence type="ECO:0000256" key="1">
    <source>
        <dbReference type="SAM" id="MobiDB-lite"/>
    </source>
</evidence>
<proteinExistence type="predicted"/>
<protein>
    <submittedName>
        <fullName evidence="3">HDOD domain-containing protein</fullName>
    </submittedName>
</protein>
<dbReference type="EMBL" id="JBHSMZ010000005">
    <property type="protein sequence ID" value="MFC5548529.1"/>
    <property type="molecule type" value="Genomic_DNA"/>
</dbReference>
<dbReference type="InterPro" id="IPR013976">
    <property type="entry name" value="HDOD"/>
</dbReference>
<evidence type="ECO:0000313" key="3">
    <source>
        <dbReference type="EMBL" id="MFC5548529.1"/>
    </source>
</evidence>
<comment type="caution">
    <text evidence="3">The sequence shown here is derived from an EMBL/GenBank/DDBJ whole genome shotgun (WGS) entry which is preliminary data.</text>
</comment>
<feature type="region of interest" description="Disordered" evidence="1">
    <location>
        <begin position="13"/>
        <end position="47"/>
    </location>
</feature>
<evidence type="ECO:0000259" key="2">
    <source>
        <dbReference type="PROSITE" id="PS51833"/>
    </source>
</evidence>
<organism evidence="3 4">
    <name type="scientific">Massilia aerilata</name>
    <dbReference type="NCBI Taxonomy" id="453817"/>
    <lineage>
        <taxon>Bacteria</taxon>
        <taxon>Pseudomonadati</taxon>
        <taxon>Pseudomonadota</taxon>
        <taxon>Betaproteobacteria</taxon>
        <taxon>Burkholderiales</taxon>
        <taxon>Oxalobacteraceae</taxon>
        <taxon>Telluria group</taxon>
        <taxon>Massilia</taxon>
    </lineage>
</organism>
<feature type="domain" description="HDOD" evidence="2">
    <location>
        <begin position="121"/>
        <end position="310"/>
    </location>
</feature>
<dbReference type="Proteomes" id="UP001596086">
    <property type="component" value="Unassembled WGS sequence"/>
</dbReference>